<dbReference type="Gene3D" id="3.30.420.40">
    <property type="match status" value="1"/>
</dbReference>
<dbReference type="PANTHER" id="PTHR30005:SF13">
    <property type="entry name" value="EXOPOLYPHOSPHATASE 2"/>
    <property type="match status" value="1"/>
</dbReference>
<keyword evidence="3" id="KW-1185">Reference proteome</keyword>
<proteinExistence type="predicted"/>
<dbReference type="PANTHER" id="PTHR30005">
    <property type="entry name" value="EXOPOLYPHOSPHATASE"/>
    <property type="match status" value="1"/>
</dbReference>
<evidence type="ECO:0000313" key="3">
    <source>
        <dbReference type="Proteomes" id="UP001155240"/>
    </source>
</evidence>
<dbReference type="InterPro" id="IPR003695">
    <property type="entry name" value="Ppx_GppA_N"/>
</dbReference>
<dbReference type="GO" id="GO:0016462">
    <property type="term" value="F:pyrophosphatase activity"/>
    <property type="evidence" value="ECO:0007669"/>
    <property type="project" value="TreeGrafter"/>
</dbReference>
<dbReference type="Pfam" id="PF02541">
    <property type="entry name" value="Ppx-GppA"/>
    <property type="match status" value="1"/>
</dbReference>
<dbReference type="InterPro" id="IPR043129">
    <property type="entry name" value="ATPase_NBD"/>
</dbReference>
<feature type="domain" description="Ppx/GppA phosphatase N-terminal" evidence="1">
    <location>
        <begin position="19"/>
        <end position="280"/>
    </location>
</feature>
<accession>A0A9X2E2M4</accession>
<protein>
    <submittedName>
        <fullName evidence="2">Exopolyphosphatase</fullName>
    </submittedName>
</protein>
<organism evidence="2 3">
    <name type="scientific">Rathayibacter rubneri</name>
    <dbReference type="NCBI Taxonomy" id="2950106"/>
    <lineage>
        <taxon>Bacteria</taxon>
        <taxon>Bacillati</taxon>
        <taxon>Actinomycetota</taxon>
        <taxon>Actinomycetes</taxon>
        <taxon>Micrococcales</taxon>
        <taxon>Microbacteriaceae</taxon>
        <taxon>Rathayibacter</taxon>
    </lineage>
</organism>
<evidence type="ECO:0000313" key="2">
    <source>
        <dbReference type="EMBL" id="MCM6764433.1"/>
    </source>
</evidence>
<dbReference type="AlphaFoldDB" id="A0A9X2E2M4"/>
<reference evidence="2" key="1">
    <citation type="submission" date="2022-06" db="EMBL/GenBank/DDBJ databases">
        <title>Whole genome shotgun sequencing (WGS) of Rathayibacter sp. ZW T2_19, isolated from stored onions (Allium cepa).</title>
        <authorList>
            <person name="Stoll D.A."/>
            <person name="Huch M."/>
        </authorList>
    </citation>
    <scope>NUCLEOTIDE SEQUENCE</scope>
    <source>
        <strain evidence="2">ZW T2_19</strain>
    </source>
</reference>
<comment type="caution">
    <text evidence="2">The sequence shown here is derived from an EMBL/GenBank/DDBJ whole genome shotgun (WGS) entry which is preliminary data.</text>
</comment>
<dbReference type="Gene3D" id="3.30.420.150">
    <property type="entry name" value="Exopolyphosphatase. Domain 2"/>
    <property type="match status" value="1"/>
</dbReference>
<evidence type="ECO:0000259" key="1">
    <source>
        <dbReference type="Pfam" id="PF02541"/>
    </source>
</evidence>
<sequence length="313" mass="32844">MASTRVAAFDCGTNSLRLLIADVDDGRLVDVLRRTELVRLGHGVDRTGRFDPEALERTLAVTGEYADLVRDAGATRLRFAATSATRDAADREDFLDAVERIIGVRPETITGEEEAALSFRGATGAVDSARPVLVVDLGGGSTELVLGDAVPEQAHSMDVGSVRLTERHRRADAPSEQEREAMRADVRAALAASSVDLSRARSVVGVAATVLTVTAHALGLRAYDREALEAALPLEDVLAACDDLSRLSPAEASALPYLRSGREDVIAAGALIWGEVLRAASSASPGLHSVTSTAHDLLDGMALGLGEGTGRAE</sequence>
<dbReference type="InterPro" id="IPR050273">
    <property type="entry name" value="GppA/Ppx_hydrolase"/>
</dbReference>
<name>A0A9X2E2M4_9MICO</name>
<gene>
    <name evidence="2" type="ORF">NB037_18625</name>
</gene>
<dbReference type="EMBL" id="JAMRYM010000156">
    <property type="protein sequence ID" value="MCM6764433.1"/>
    <property type="molecule type" value="Genomic_DNA"/>
</dbReference>
<dbReference type="RefSeq" id="WP_251948431.1">
    <property type="nucleotide sequence ID" value="NZ_JAMRYM010000156.1"/>
</dbReference>
<dbReference type="SUPFAM" id="SSF53067">
    <property type="entry name" value="Actin-like ATPase domain"/>
    <property type="match status" value="2"/>
</dbReference>
<dbReference type="Proteomes" id="UP001155240">
    <property type="component" value="Unassembled WGS sequence"/>
</dbReference>